<feature type="transmembrane region" description="Helical" evidence="1">
    <location>
        <begin position="215"/>
        <end position="238"/>
    </location>
</feature>
<organism evidence="3 4">
    <name type="scientific">Rhizopogon vesiculosus</name>
    <dbReference type="NCBI Taxonomy" id="180088"/>
    <lineage>
        <taxon>Eukaryota</taxon>
        <taxon>Fungi</taxon>
        <taxon>Dikarya</taxon>
        <taxon>Basidiomycota</taxon>
        <taxon>Agaricomycotina</taxon>
        <taxon>Agaricomycetes</taxon>
        <taxon>Agaricomycetidae</taxon>
        <taxon>Boletales</taxon>
        <taxon>Suillineae</taxon>
        <taxon>Rhizopogonaceae</taxon>
        <taxon>Rhizopogon</taxon>
    </lineage>
</organism>
<dbReference type="InterPro" id="IPR045340">
    <property type="entry name" value="DUF6533"/>
</dbReference>
<keyword evidence="1" id="KW-0472">Membrane</keyword>
<proteinExistence type="predicted"/>
<keyword evidence="1" id="KW-0812">Transmembrane</keyword>
<feature type="transmembrane region" description="Helical" evidence="1">
    <location>
        <begin position="161"/>
        <end position="182"/>
    </location>
</feature>
<protein>
    <recommendedName>
        <fullName evidence="2">DUF6533 domain-containing protein</fullName>
    </recommendedName>
</protein>
<evidence type="ECO:0000259" key="2">
    <source>
        <dbReference type="Pfam" id="PF20151"/>
    </source>
</evidence>
<feature type="transmembrane region" description="Helical" evidence="1">
    <location>
        <begin position="82"/>
        <end position="102"/>
    </location>
</feature>
<gene>
    <name evidence="3" type="ORF">AZE42_04534</name>
</gene>
<keyword evidence="1" id="KW-1133">Transmembrane helix</keyword>
<sequence length="316" mass="35598">MATSISTLPTPFLIAAIDDQQLKAYDWLLTIGSEFTYVWSRRWGIIELLYLFSRYLPFVDTPIMLIYHFYLVDPSIEACHTALTAQCVMYIIGVSISEQIFMIRTWAVWKKNNVVGLVLFIGTAAVFITQLYLTAVYASSLTYFQGYNLGGCFIITSSSKVALLSIGIFLFVQFTYLMLVVVKIYPTVRSERGISLLLNVILQDGKSSDSHGRQLLTITGIFFYIMLFVLILVNIIFLSQPGPISTVLTILTRICHSIFASRIILHIRDVDKHGTNDAFTSTAVRSVIFTDVLCQIEMDDQLNDSDSDSERPSLQA</sequence>
<evidence type="ECO:0000313" key="4">
    <source>
        <dbReference type="Proteomes" id="UP000183567"/>
    </source>
</evidence>
<comment type="caution">
    <text evidence="3">The sequence shown here is derived from an EMBL/GenBank/DDBJ whole genome shotgun (WGS) entry which is preliminary data.</text>
</comment>
<feature type="transmembrane region" description="Helical" evidence="1">
    <location>
        <begin position="48"/>
        <end position="70"/>
    </location>
</feature>
<dbReference type="AlphaFoldDB" id="A0A1J8QBD9"/>
<dbReference type="OrthoDB" id="2682264at2759"/>
<evidence type="ECO:0000256" key="1">
    <source>
        <dbReference type="SAM" id="Phobius"/>
    </source>
</evidence>
<feature type="transmembrane region" description="Helical" evidence="1">
    <location>
        <begin position="244"/>
        <end position="265"/>
    </location>
</feature>
<name>A0A1J8QBD9_9AGAM</name>
<feature type="transmembrane region" description="Helical" evidence="1">
    <location>
        <begin position="114"/>
        <end position="141"/>
    </location>
</feature>
<evidence type="ECO:0000313" key="3">
    <source>
        <dbReference type="EMBL" id="OJA10640.1"/>
    </source>
</evidence>
<keyword evidence="4" id="KW-1185">Reference proteome</keyword>
<reference evidence="3 4" key="1">
    <citation type="submission" date="2016-03" db="EMBL/GenBank/DDBJ databases">
        <title>Comparative genomics of the ectomycorrhizal sister species Rhizopogon vinicolor and Rhizopogon vesiculosus (Basidiomycota: Boletales) reveals a divergence of the mating type B locus.</title>
        <authorList>
            <person name="Mujic A.B."/>
            <person name="Kuo A."/>
            <person name="Tritt A."/>
            <person name="Lipzen A."/>
            <person name="Chen C."/>
            <person name="Johnson J."/>
            <person name="Sharma A."/>
            <person name="Barry K."/>
            <person name="Grigoriev I.V."/>
            <person name="Spatafora J.W."/>
        </authorList>
    </citation>
    <scope>NUCLEOTIDE SEQUENCE [LARGE SCALE GENOMIC DNA]</scope>
    <source>
        <strain evidence="3 4">AM-OR11-056</strain>
    </source>
</reference>
<dbReference type="EMBL" id="LVVM01005403">
    <property type="protein sequence ID" value="OJA10640.1"/>
    <property type="molecule type" value="Genomic_DNA"/>
</dbReference>
<dbReference type="Proteomes" id="UP000183567">
    <property type="component" value="Unassembled WGS sequence"/>
</dbReference>
<feature type="domain" description="DUF6533" evidence="2">
    <location>
        <begin position="24"/>
        <end position="59"/>
    </location>
</feature>
<accession>A0A1J8QBD9</accession>
<dbReference type="Pfam" id="PF20151">
    <property type="entry name" value="DUF6533"/>
    <property type="match status" value="1"/>
</dbReference>